<dbReference type="InterPro" id="IPR009628">
    <property type="entry name" value="Phage_tape_measure_N"/>
</dbReference>
<dbReference type="EMBL" id="LAZR01022190">
    <property type="protein sequence ID" value="KKL82738.1"/>
    <property type="molecule type" value="Genomic_DNA"/>
</dbReference>
<feature type="domain" description="Bacteriophage tail tape measure N-terminal" evidence="2">
    <location>
        <begin position="17"/>
        <end position="181"/>
    </location>
</feature>
<dbReference type="AlphaFoldDB" id="A0A0F9F8V5"/>
<comment type="caution">
    <text evidence="3">The sequence shown here is derived from an EMBL/GenBank/DDBJ whole genome shotgun (WGS) entry which is preliminary data.</text>
</comment>
<name>A0A0F9F8V5_9ZZZZ</name>
<protein>
    <recommendedName>
        <fullName evidence="2">Bacteriophage tail tape measure N-terminal domain-containing protein</fullName>
    </recommendedName>
</protein>
<evidence type="ECO:0000259" key="2">
    <source>
        <dbReference type="Pfam" id="PF06791"/>
    </source>
</evidence>
<sequence>MAKVGDLVVRVTADDKQFKKSIDGSEKKVKKFTKFLLSAAGIAGALLIFRGLTRTVGNLIKAYSVQEQAEAKLAAALRATGGAVGISKDQMIEMSKELQNVTTFGDEAFIAAQGLLTTFTQIGKEVFPDAIEAAADMSTLFGQDLQQSVIQLATDLNDPIAGVGRLKRIGISFTEQQRESIKTFVEQNDVMSAQRVILDELKNEFGGVAREVALTGTGALKQFNNVMGDIKEEGGKKMLEALAPLIIDMTKHLALTLQDWQATANLNRALKGEATSIFEVDKAQAENNERMNEAQNTARILGEELKALQEFFDIGSGNIRNETQ</sequence>
<reference evidence="3" key="1">
    <citation type="journal article" date="2015" name="Nature">
        <title>Complex archaea that bridge the gap between prokaryotes and eukaryotes.</title>
        <authorList>
            <person name="Spang A."/>
            <person name="Saw J.H."/>
            <person name="Jorgensen S.L."/>
            <person name="Zaremba-Niedzwiedzka K."/>
            <person name="Martijn J."/>
            <person name="Lind A.E."/>
            <person name="van Eijk R."/>
            <person name="Schleper C."/>
            <person name="Guy L."/>
            <person name="Ettema T.J."/>
        </authorList>
    </citation>
    <scope>NUCLEOTIDE SEQUENCE</scope>
</reference>
<evidence type="ECO:0000313" key="3">
    <source>
        <dbReference type="EMBL" id="KKL82738.1"/>
    </source>
</evidence>
<keyword evidence="1" id="KW-1133">Transmembrane helix</keyword>
<feature type="transmembrane region" description="Helical" evidence="1">
    <location>
        <begin position="35"/>
        <end position="52"/>
    </location>
</feature>
<dbReference type="Pfam" id="PF06791">
    <property type="entry name" value="TMP_2"/>
    <property type="match status" value="1"/>
</dbReference>
<evidence type="ECO:0000256" key="1">
    <source>
        <dbReference type="SAM" id="Phobius"/>
    </source>
</evidence>
<keyword evidence="1" id="KW-0812">Transmembrane</keyword>
<keyword evidence="1" id="KW-0472">Membrane</keyword>
<gene>
    <name evidence="3" type="ORF">LCGC14_1981780</name>
</gene>
<accession>A0A0F9F8V5</accession>
<proteinExistence type="predicted"/>
<organism evidence="3">
    <name type="scientific">marine sediment metagenome</name>
    <dbReference type="NCBI Taxonomy" id="412755"/>
    <lineage>
        <taxon>unclassified sequences</taxon>
        <taxon>metagenomes</taxon>
        <taxon>ecological metagenomes</taxon>
    </lineage>
</organism>